<dbReference type="Proteomes" id="UP001233172">
    <property type="component" value="Unassembled WGS sequence"/>
</dbReference>
<organism evidence="7 8">
    <name type="scientific">Biomphalaria pfeifferi</name>
    <name type="common">Bloodfluke planorb</name>
    <name type="synonym">Freshwater snail</name>
    <dbReference type="NCBI Taxonomy" id="112525"/>
    <lineage>
        <taxon>Eukaryota</taxon>
        <taxon>Metazoa</taxon>
        <taxon>Spiralia</taxon>
        <taxon>Lophotrochozoa</taxon>
        <taxon>Mollusca</taxon>
        <taxon>Gastropoda</taxon>
        <taxon>Heterobranchia</taxon>
        <taxon>Euthyneura</taxon>
        <taxon>Panpulmonata</taxon>
        <taxon>Hygrophila</taxon>
        <taxon>Lymnaeoidea</taxon>
        <taxon>Planorbidae</taxon>
        <taxon>Biomphalaria</taxon>
    </lineage>
</organism>
<dbReference type="Gene3D" id="1.20.1070.10">
    <property type="entry name" value="Rhodopsin 7-helix transmembrane proteins"/>
    <property type="match status" value="2"/>
</dbReference>
<proteinExistence type="predicted"/>
<keyword evidence="7" id="KW-0675">Receptor</keyword>
<keyword evidence="8" id="KW-1185">Reference proteome</keyword>
<evidence type="ECO:0000313" key="7">
    <source>
        <dbReference type="EMBL" id="KAK0063852.1"/>
    </source>
</evidence>
<reference evidence="7" key="2">
    <citation type="submission" date="2023-04" db="EMBL/GenBank/DDBJ databases">
        <authorList>
            <person name="Bu L."/>
            <person name="Lu L."/>
            <person name="Laidemitt M.R."/>
            <person name="Zhang S.M."/>
            <person name="Mutuku M."/>
            <person name="Mkoji G."/>
            <person name="Steinauer M."/>
            <person name="Loker E.S."/>
        </authorList>
    </citation>
    <scope>NUCLEOTIDE SEQUENCE</scope>
    <source>
        <strain evidence="7">KasaAsao</strain>
        <tissue evidence="7">Whole Snail</tissue>
    </source>
</reference>
<dbReference type="CDD" id="cd00637">
    <property type="entry name" value="7tm_classA_rhodopsin-like"/>
    <property type="match status" value="1"/>
</dbReference>
<evidence type="ECO:0000256" key="3">
    <source>
        <dbReference type="ARBA" id="ARBA00022989"/>
    </source>
</evidence>
<protein>
    <submittedName>
        <fullName evidence="7">Growth hormone secretagogue receptor type 1</fullName>
    </submittedName>
</protein>
<evidence type="ECO:0000256" key="4">
    <source>
        <dbReference type="ARBA" id="ARBA00023136"/>
    </source>
</evidence>
<dbReference type="InterPro" id="IPR017452">
    <property type="entry name" value="GPCR_Rhodpsn_7TM"/>
</dbReference>
<comment type="subcellular location">
    <subcellularLocation>
        <location evidence="1">Membrane</location>
    </subcellularLocation>
</comment>
<evidence type="ECO:0000256" key="1">
    <source>
        <dbReference type="ARBA" id="ARBA00004370"/>
    </source>
</evidence>
<feature type="transmembrane region" description="Helical" evidence="5">
    <location>
        <begin position="422"/>
        <end position="444"/>
    </location>
</feature>
<feature type="transmembrane region" description="Helical" evidence="5">
    <location>
        <begin position="464"/>
        <end position="484"/>
    </location>
</feature>
<feature type="transmembrane region" description="Helical" evidence="5">
    <location>
        <begin position="152"/>
        <end position="171"/>
    </location>
</feature>
<gene>
    <name evidence="7" type="ORF">Bpfe_006537</name>
</gene>
<dbReference type="SUPFAM" id="SSF81321">
    <property type="entry name" value="Family A G protein-coupled receptor-like"/>
    <property type="match status" value="1"/>
</dbReference>
<dbReference type="GO" id="GO:0016020">
    <property type="term" value="C:membrane"/>
    <property type="evidence" value="ECO:0007669"/>
    <property type="project" value="UniProtKB-SubCell"/>
</dbReference>
<evidence type="ECO:0000313" key="8">
    <source>
        <dbReference type="Proteomes" id="UP001233172"/>
    </source>
</evidence>
<feature type="transmembrane region" description="Helical" evidence="5">
    <location>
        <begin position="74"/>
        <end position="93"/>
    </location>
</feature>
<feature type="transmembrane region" description="Helical" evidence="5">
    <location>
        <begin position="204"/>
        <end position="223"/>
    </location>
</feature>
<keyword evidence="2 5" id="KW-0812">Transmembrane</keyword>
<dbReference type="Pfam" id="PF00001">
    <property type="entry name" value="7tm_1"/>
    <property type="match status" value="1"/>
</dbReference>
<name>A0AAD8BZT5_BIOPF</name>
<evidence type="ECO:0000256" key="2">
    <source>
        <dbReference type="ARBA" id="ARBA00022692"/>
    </source>
</evidence>
<evidence type="ECO:0000256" key="5">
    <source>
        <dbReference type="SAM" id="Phobius"/>
    </source>
</evidence>
<sequence>MSICTQESILVNGNDSASSFIQMKSMKLLNMVLLVSVPSVFIVFGTVGNLVNLTVLFRKAFSKKITCTAITLRFLAYVDLAVLWTSVSRLFIMGIYDFDFRSTSLNVCRTHKFWHFFCLTVSNWTIVLLAFTRYIRMTYPFRVHIMFSQCRIYFALTVIFVLAASTSLVYYKNYTDTGRVHYNCEACVLVPAANTVFFKMVQLMPVYVIPGCLILFFHWRIIVNYQQMLHRRDSLRKHYHEIAKKILDLKSKIDVKEEQEMPRMTHAPIDAPGNNYSNVDIPAITPDVRLHHPSSMKGFNTVSKQKSPKKIRFSHVVDLETAKVEILSCCSKVSMGSCSSVDPSMDIDSTEVKRIMLIKEERNLRRIRASYGILYLAAQSDDYIVWDDSNRVRNRKRHDTLDVIGRKGLHGCCMLRTPTLRVVVACASVIFIIFHTPFCVWYSISHMFPGHTVYDTAKKNLASTVVLLLTFCCNTINFLLYSTLTSKFQAELCSCLMCYHNVRRKQLSPNDSANVSEISVTEED</sequence>
<evidence type="ECO:0000259" key="6">
    <source>
        <dbReference type="PROSITE" id="PS50262"/>
    </source>
</evidence>
<dbReference type="PRINTS" id="PR00237">
    <property type="entry name" value="GPCRRHODOPSN"/>
</dbReference>
<dbReference type="AlphaFoldDB" id="A0AAD8BZT5"/>
<dbReference type="EMBL" id="JASAOG010000019">
    <property type="protein sequence ID" value="KAK0063852.1"/>
    <property type="molecule type" value="Genomic_DNA"/>
</dbReference>
<feature type="domain" description="G-protein coupled receptors family 1 profile" evidence="6">
    <location>
        <begin position="48"/>
        <end position="481"/>
    </location>
</feature>
<dbReference type="InterPro" id="IPR000276">
    <property type="entry name" value="GPCR_Rhodpsn"/>
</dbReference>
<feature type="transmembrane region" description="Helical" evidence="5">
    <location>
        <begin position="113"/>
        <end position="131"/>
    </location>
</feature>
<accession>A0AAD8BZT5</accession>
<dbReference type="GO" id="GO:0004930">
    <property type="term" value="F:G protein-coupled receptor activity"/>
    <property type="evidence" value="ECO:0007669"/>
    <property type="project" value="InterPro"/>
</dbReference>
<comment type="caution">
    <text evidence="7">The sequence shown here is derived from an EMBL/GenBank/DDBJ whole genome shotgun (WGS) entry which is preliminary data.</text>
</comment>
<feature type="transmembrane region" description="Helical" evidence="5">
    <location>
        <begin position="28"/>
        <end position="53"/>
    </location>
</feature>
<dbReference type="InterPro" id="IPR052954">
    <property type="entry name" value="GPCR-Ligand_Int"/>
</dbReference>
<dbReference type="PANTHER" id="PTHR46641">
    <property type="entry name" value="FMRFAMIDE RECEPTOR-RELATED"/>
    <property type="match status" value="1"/>
</dbReference>
<reference evidence="7" key="1">
    <citation type="journal article" date="2023" name="PLoS Negl. Trop. Dis.">
        <title>A genome sequence for Biomphalaria pfeifferi, the major vector snail for the human-infecting parasite Schistosoma mansoni.</title>
        <authorList>
            <person name="Bu L."/>
            <person name="Lu L."/>
            <person name="Laidemitt M.R."/>
            <person name="Zhang S.M."/>
            <person name="Mutuku M."/>
            <person name="Mkoji G."/>
            <person name="Steinauer M."/>
            <person name="Loker E.S."/>
        </authorList>
    </citation>
    <scope>NUCLEOTIDE SEQUENCE</scope>
    <source>
        <strain evidence="7">KasaAsao</strain>
    </source>
</reference>
<keyword evidence="4 5" id="KW-0472">Membrane</keyword>
<keyword evidence="3 5" id="KW-1133">Transmembrane helix</keyword>
<dbReference type="PROSITE" id="PS50262">
    <property type="entry name" value="G_PROTEIN_RECEP_F1_2"/>
    <property type="match status" value="1"/>
</dbReference>